<feature type="region of interest" description="Disordered" evidence="1">
    <location>
        <begin position="23"/>
        <end position="47"/>
    </location>
</feature>
<organism evidence="3 4">
    <name type="scientific">Streptomyces atratus</name>
    <dbReference type="NCBI Taxonomy" id="1893"/>
    <lineage>
        <taxon>Bacteria</taxon>
        <taxon>Bacillati</taxon>
        <taxon>Actinomycetota</taxon>
        <taxon>Actinomycetes</taxon>
        <taxon>Kitasatosporales</taxon>
        <taxon>Streptomycetaceae</taxon>
        <taxon>Streptomyces</taxon>
    </lineage>
</organism>
<reference evidence="3 4" key="1">
    <citation type="submission" date="2016-11" db="EMBL/GenBank/DDBJ databases">
        <authorList>
            <person name="Jaros S."/>
            <person name="Januszkiewicz K."/>
            <person name="Wedrychowicz H."/>
        </authorList>
    </citation>
    <scope>NUCLEOTIDE SEQUENCE [LARGE SCALE GENOMIC DNA]</scope>
    <source>
        <strain evidence="3 4">OK807</strain>
    </source>
</reference>
<dbReference type="AlphaFoldDB" id="A0A1K2CUN0"/>
<evidence type="ECO:0000256" key="2">
    <source>
        <dbReference type="SAM" id="SignalP"/>
    </source>
</evidence>
<dbReference type="EMBL" id="FPJO01000011">
    <property type="protein sequence ID" value="SFY14586.1"/>
    <property type="molecule type" value="Genomic_DNA"/>
</dbReference>
<dbReference type="Proteomes" id="UP000181909">
    <property type="component" value="Unassembled WGS sequence"/>
</dbReference>
<evidence type="ECO:0000313" key="3">
    <source>
        <dbReference type="EMBL" id="SFY14586.1"/>
    </source>
</evidence>
<accession>A0A1K2CUN0</accession>
<evidence type="ECO:0000313" key="4">
    <source>
        <dbReference type="Proteomes" id="UP000181909"/>
    </source>
</evidence>
<sequence>MNRRRTAGVLTAAVSAVTLAASGCSSPAESHPASKPSASPHGARQAVESYVRALNSRSVPDLMKVGDVPDEDWSRREAARILAADGGKDLKITDVRIDYDISPDTGSAELTATGRTGTTLRDTFTVIRTAGAWHLVIFEDRPLPPGKESSSTDRSSS</sequence>
<protein>
    <recommendedName>
        <fullName evidence="5">DUF4878 domain-containing protein</fullName>
    </recommendedName>
</protein>
<evidence type="ECO:0008006" key="5">
    <source>
        <dbReference type="Google" id="ProtNLM"/>
    </source>
</evidence>
<proteinExistence type="predicted"/>
<feature type="compositionally biased region" description="Low complexity" evidence="1">
    <location>
        <begin position="23"/>
        <end position="43"/>
    </location>
</feature>
<gene>
    <name evidence="3" type="ORF">SAMN02787144_1011243</name>
</gene>
<dbReference type="PROSITE" id="PS51257">
    <property type="entry name" value="PROKAR_LIPOPROTEIN"/>
    <property type="match status" value="1"/>
</dbReference>
<feature type="signal peptide" evidence="2">
    <location>
        <begin position="1"/>
        <end position="20"/>
    </location>
</feature>
<name>A0A1K2CUN0_STRAR</name>
<keyword evidence="2" id="KW-0732">Signal</keyword>
<feature type="chain" id="PRO_5038631644" description="DUF4878 domain-containing protein" evidence="2">
    <location>
        <begin position="21"/>
        <end position="157"/>
    </location>
</feature>
<evidence type="ECO:0000256" key="1">
    <source>
        <dbReference type="SAM" id="MobiDB-lite"/>
    </source>
</evidence>